<evidence type="ECO:0000256" key="6">
    <source>
        <dbReference type="ARBA" id="ARBA00022912"/>
    </source>
</evidence>
<feature type="domain" description="Rhodanese" evidence="10">
    <location>
        <begin position="169"/>
        <end position="278"/>
    </location>
</feature>
<dbReference type="PANTHER" id="PTHR10828:SF17">
    <property type="entry name" value="PROTEIN-TYROSINE-PHOSPHATASE"/>
    <property type="match status" value="1"/>
</dbReference>
<keyword evidence="7" id="KW-0131">Cell cycle</keyword>
<protein>
    <recommendedName>
        <fullName evidence="2">protein-tyrosine-phosphatase</fullName>
        <ecNumber evidence="2">3.1.3.48</ecNumber>
    </recommendedName>
</protein>
<dbReference type="Proteomes" id="UP000886998">
    <property type="component" value="Unassembled WGS sequence"/>
</dbReference>
<evidence type="ECO:0000259" key="10">
    <source>
        <dbReference type="PROSITE" id="PS50206"/>
    </source>
</evidence>
<evidence type="ECO:0000256" key="1">
    <source>
        <dbReference type="ARBA" id="ARBA00011065"/>
    </source>
</evidence>
<dbReference type="FunFam" id="3.40.250.10:FF:000021">
    <property type="entry name" value="M-phase inducer phosphatase cdc-25.2"/>
    <property type="match status" value="1"/>
</dbReference>
<evidence type="ECO:0000313" key="11">
    <source>
        <dbReference type="EMBL" id="GFY56944.1"/>
    </source>
</evidence>
<dbReference type="InterPro" id="IPR036873">
    <property type="entry name" value="Rhodanese-like_dom_sf"/>
</dbReference>
<dbReference type="GO" id="GO:0051301">
    <property type="term" value="P:cell division"/>
    <property type="evidence" value="ECO:0007669"/>
    <property type="project" value="UniProtKB-KW"/>
</dbReference>
<dbReference type="PRINTS" id="PR00716">
    <property type="entry name" value="MPIPHPHTASE"/>
</dbReference>
<evidence type="ECO:0000313" key="12">
    <source>
        <dbReference type="Proteomes" id="UP000886998"/>
    </source>
</evidence>
<dbReference type="EMBL" id="BMAV01011217">
    <property type="protein sequence ID" value="GFY56944.1"/>
    <property type="molecule type" value="Genomic_DNA"/>
</dbReference>
<proteinExistence type="inferred from homology"/>
<name>A0A8X7C9J6_9ARAC</name>
<dbReference type="GO" id="GO:0110032">
    <property type="term" value="P:positive regulation of G2/MI transition of meiotic cell cycle"/>
    <property type="evidence" value="ECO:0007669"/>
    <property type="project" value="TreeGrafter"/>
</dbReference>
<evidence type="ECO:0000256" key="8">
    <source>
        <dbReference type="ARBA" id="ARBA00051722"/>
    </source>
</evidence>
<dbReference type="OrthoDB" id="26523at2759"/>
<dbReference type="GO" id="GO:0005634">
    <property type="term" value="C:nucleus"/>
    <property type="evidence" value="ECO:0007669"/>
    <property type="project" value="TreeGrafter"/>
</dbReference>
<reference evidence="11" key="1">
    <citation type="submission" date="2020-08" db="EMBL/GenBank/DDBJ databases">
        <title>Multicomponent nature underlies the extraordinary mechanical properties of spider dragline silk.</title>
        <authorList>
            <person name="Kono N."/>
            <person name="Nakamura H."/>
            <person name="Mori M."/>
            <person name="Yoshida Y."/>
            <person name="Ohtoshi R."/>
            <person name="Malay A.D."/>
            <person name="Moran D.A.P."/>
            <person name="Tomita M."/>
            <person name="Numata K."/>
            <person name="Arakawa K."/>
        </authorList>
    </citation>
    <scope>NUCLEOTIDE SEQUENCE</scope>
</reference>
<evidence type="ECO:0000256" key="5">
    <source>
        <dbReference type="ARBA" id="ARBA00022801"/>
    </source>
</evidence>
<comment type="caution">
    <text evidence="11">The sequence shown here is derived from an EMBL/GenBank/DDBJ whole genome shotgun (WGS) entry which is preliminary data.</text>
</comment>
<keyword evidence="4" id="KW-0498">Mitosis</keyword>
<comment type="catalytic activity">
    <reaction evidence="8">
        <text>O-phospho-L-tyrosyl-[protein] + H2O = L-tyrosyl-[protein] + phosphate</text>
        <dbReference type="Rhea" id="RHEA:10684"/>
        <dbReference type="Rhea" id="RHEA-COMP:10136"/>
        <dbReference type="Rhea" id="RHEA-COMP:20101"/>
        <dbReference type="ChEBI" id="CHEBI:15377"/>
        <dbReference type="ChEBI" id="CHEBI:43474"/>
        <dbReference type="ChEBI" id="CHEBI:46858"/>
        <dbReference type="ChEBI" id="CHEBI:61978"/>
        <dbReference type="EC" id="3.1.3.48"/>
    </reaction>
</comment>
<accession>A0A8X7C9J6</accession>
<dbReference type="SUPFAM" id="SSF52821">
    <property type="entry name" value="Rhodanese/Cell cycle control phosphatase"/>
    <property type="match status" value="1"/>
</dbReference>
<dbReference type="GO" id="GO:0004725">
    <property type="term" value="F:protein tyrosine phosphatase activity"/>
    <property type="evidence" value="ECO:0007669"/>
    <property type="project" value="UniProtKB-EC"/>
</dbReference>
<evidence type="ECO:0000256" key="2">
    <source>
        <dbReference type="ARBA" id="ARBA00013064"/>
    </source>
</evidence>
<feature type="region of interest" description="Disordered" evidence="9">
    <location>
        <begin position="83"/>
        <end position="103"/>
    </location>
</feature>
<dbReference type="InterPro" id="IPR000751">
    <property type="entry name" value="MPI_Phosphatase"/>
</dbReference>
<dbReference type="InterPro" id="IPR001763">
    <property type="entry name" value="Rhodanese-like_dom"/>
</dbReference>
<dbReference type="PROSITE" id="PS50206">
    <property type="entry name" value="RHODANESE_3"/>
    <property type="match status" value="1"/>
</dbReference>
<keyword evidence="12" id="KW-1185">Reference proteome</keyword>
<keyword evidence="3" id="KW-0132">Cell division</keyword>
<keyword evidence="6" id="KW-0904">Protein phosphatase</keyword>
<sequence>MDNRRKNKENQLPTKNMKITDCFRVKKCLFDSSKPEFASPTNELVLAHDSSDADSPSDSPYALFNIRKKRSLKTDCFKSLNRSNKSIDETPNKRSHALKQSNHSIDVSMESPIRSCSSNLAERIEKDMSDITLRGDFSQPCILPVINGKHPDLKSISIHTVNLLLSREELSNFTIIDCRYPYEFEGGHIKNAINLFHKGAVEEYFFQSVTTASQREENKLLIFYCEFSSERAPNMMRFIRNLDRYLNEGSYPSVYYPELYLIEGGYKSFFSDYKHLCEPQHYKPMLDKDSTESLNFYRSVSRSWSIKWKKGKRCLMADSNSQRTLFTSV</sequence>
<keyword evidence="5" id="KW-0378">Hydrolase</keyword>
<dbReference type="AlphaFoldDB" id="A0A8X7C9J6"/>
<gene>
    <name evidence="11" type="primary">Cdc25c</name>
    <name evidence="11" type="ORF">TNIN_253261</name>
</gene>
<dbReference type="Gene3D" id="3.40.250.10">
    <property type="entry name" value="Rhodanese-like domain"/>
    <property type="match status" value="1"/>
</dbReference>
<evidence type="ECO:0000256" key="4">
    <source>
        <dbReference type="ARBA" id="ARBA00022776"/>
    </source>
</evidence>
<evidence type="ECO:0000256" key="7">
    <source>
        <dbReference type="ARBA" id="ARBA00023306"/>
    </source>
</evidence>
<dbReference type="Pfam" id="PF00581">
    <property type="entry name" value="Rhodanese"/>
    <property type="match status" value="1"/>
</dbReference>
<dbReference type="GO" id="GO:0000086">
    <property type="term" value="P:G2/M transition of mitotic cell cycle"/>
    <property type="evidence" value="ECO:0007669"/>
    <property type="project" value="TreeGrafter"/>
</dbReference>
<dbReference type="SMART" id="SM00450">
    <property type="entry name" value="RHOD"/>
    <property type="match status" value="1"/>
</dbReference>
<dbReference type="PANTHER" id="PTHR10828">
    <property type="entry name" value="M-PHASE INDUCER PHOSPHATASE DUAL SPECIFICITY PHOSPHATASE CDC25"/>
    <property type="match status" value="1"/>
</dbReference>
<dbReference type="GO" id="GO:0010971">
    <property type="term" value="P:positive regulation of G2/M transition of mitotic cell cycle"/>
    <property type="evidence" value="ECO:0007669"/>
    <property type="project" value="TreeGrafter"/>
</dbReference>
<evidence type="ECO:0000256" key="9">
    <source>
        <dbReference type="SAM" id="MobiDB-lite"/>
    </source>
</evidence>
<evidence type="ECO:0000256" key="3">
    <source>
        <dbReference type="ARBA" id="ARBA00022618"/>
    </source>
</evidence>
<dbReference type="EC" id="3.1.3.48" evidence="2"/>
<dbReference type="GO" id="GO:0005737">
    <property type="term" value="C:cytoplasm"/>
    <property type="evidence" value="ECO:0007669"/>
    <property type="project" value="TreeGrafter"/>
</dbReference>
<comment type="similarity">
    <text evidence="1">Belongs to the MPI phosphatase family.</text>
</comment>
<organism evidence="11 12">
    <name type="scientific">Trichonephila inaurata madagascariensis</name>
    <dbReference type="NCBI Taxonomy" id="2747483"/>
    <lineage>
        <taxon>Eukaryota</taxon>
        <taxon>Metazoa</taxon>
        <taxon>Ecdysozoa</taxon>
        <taxon>Arthropoda</taxon>
        <taxon>Chelicerata</taxon>
        <taxon>Arachnida</taxon>
        <taxon>Araneae</taxon>
        <taxon>Araneomorphae</taxon>
        <taxon>Entelegynae</taxon>
        <taxon>Araneoidea</taxon>
        <taxon>Nephilidae</taxon>
        <taxon>Trichonephila</taxon>
        <taxon>Trichonephila inaurata</taxon>
    </lineage>
</organism>